<keyword evidence="3" id="KW-0732">Signal</keyword>
<dbReference type="PANTHER" id="PTHR30158:SF23">
    <property type="entry name" value="MULTIDRUG RESISTANCE PROTEIN MEXA"/>
    <property type="match status" value="1"/>
</dbReference>
<feature type="coiled-coil region" evidence="2">
    <location>
        <begin position="100"/>
        <end position="158"/>
    </location>
</feature>
<evidence type="ECO:0000313" key="7">
    <source>
        <dbReference type="EMBL" id="HIT46333.1"/>
    </source>
</evidence>
<dbReference type="Pfam" id="PF25944">
    <property type="entry name" value="Beta-barrel_RND"/>
    <property type="match status" value="1"/>
</dbReference>
<feature type="domain" description="YknX-like C-terminal permuted SH3-like" evidence="6">
    <location>
        <begin position="300"/>
        <end position="366"/>
    </location>
</feature>
<feature type="domain" description="Multidrug resistance protein MdtA-like barrel-sandwich hybrid" evidence="4">
    <location>
        <begin position="61"/>
        <end position="201"/>
    </location>
</feature>
<dbReference type="EMBL" id="DVLC01000008">
    <property type="protein sequence ID" value="HIT46333.1"/>
    <property type="molecule type" value="Genomic_DNA"/>
</dbReference>
<protein>
    <submittedName>
        <fullName evidence="7">Efflux RND transporter periplasmic adaptor subunit</fullName>
    </submittedName>
</protein>
<dbReference type="InterPro" id="IPR006143">
    <property type="entry name" value="RND_pump_MFP"/>
</dbReference>
<dbReference type="Gene3D" id="2.40.50.100">
    <property type="match status" value="1"/>
</dbReference>
<proteinExistence type="inferred from homology"/>
<dbReference type="Proteomes" id="UP000886881">
    <property type="component" value="Unassembled WGS sequence"/>
</dbReference>
<dbReference type="GO" id="GO:0005886">
    <property type="term" value="C:plasma membrane"/>
    <property type="evidence" value="ECO:0007669"/>
    <property type="project" value="TreeGrafter"/>
</dbReference>
<reference evidence="7" key="1">
    <citation type="submission" date="2020-10" db="EMBL/GenBank/DDBJ databases">
        <authorList>
            <person name="Gilroy R."/>
        </authorList>
    </citation>
    <scope>NUCLEOTIDE SEQUENCE</scope>
    <source>
        <strain evidence="7">ChiHecec2B26-709</strain>
    </source>
</reference>
<feature type="chain" id="PRO_5039203577" evidence="3">
    <location>
        <begin position="21"/>
        <end position="366"/>
    </location>
</feature>
<reference evidence="7" key="2">
    <citation type="journal article" date="2021" name="PeerJ">
        <title>Extensive microbial diversity within the chicken gut microbiome revealed by metagenomics and culture.</title>
        <authorList>
            <person name="Gilroy R."/>
            <person name="Ravi A."/>
            <person name="Getino M."/>
            <person name="Pursley I."/>
            <person name="Horton D.L."/>
            <person name="Alikhan N.F."/>
            <person name="Baker D."/>
            <person name="Gharbi K."/>
            <person name="Hall N."/>
            <person name="Watson M."/>
            <person name="Adriaenssens E.M."/>
            <person name="Foster-Nyarko E."/>
            <person name="Jarju S."/>
            <person name="Secka A."/>
            <person name="Antonio M."/>
            <person name="Oren A."/>
            <person name="Chaudhuri R.R."/>
            <person name="La Ragione R."/>
            <person name="Hildebrand F."/>
            <person name="Pallen M.J."/>
        </authorList>
    </citation>
    <scope>NUCLEOTIDE SEQUENCE</scope>
    <source>
        <strain evidence="7">ChiHecec2B26-709</strain>
    </source>
</reference>
<organism evidence="7 8">
    <name type="scientific">Candidatus Cryptobacteroides merdipullorum</name>
    <dbReference type="NCBI Taxonomy" id="2840771"/>
    <lineage>
        <taxon>Bacteria</taxon>
        <taxon>Pseudomonadati</taxon>
        <taxon>Bacteroidota</taxon>
        <taxon>Bacteroidia</taxon>
        <taxon>Bacteroidales</taxon>
        <taxon>Candidatus Cryptobacteroides</taxon>
    </lineage>
</organism>
<dbReference type="AlphaFoldDB" id="A0A9D1GLU5"/>
<comment type="similarity">
    <text evidence="1">Belongs to the membrane fusion protein (MFP) (TC 8.A.1) family.</text>
</comment>
<evidence type="ECO:0000256" key="1">
    <source>
        <dbReference type="ARBA" id="ARBA00009477"/>
    </source>
</evidence>
<dbReference type="Gene3D" id="2.40.30.170">
    <property type="match status" value="1"/>
</dbReference>
<dbReference type="PANTHER" id="PTHR30158">
    <property type="entry name" value="ACRA/E-RELATED COMPONENT OF DRUG EFFLUX TRANSPORTER"/>
    <property type="match status" value="1"/>
</dbReference>
<feature type="signal peptide" evidence="3">
    <location>
        <begin position="1"/>
        <end position="20"/>
    </location>
</feature>
<gene>
    <name evidence="7" type="ORF">IAC35_00575</name>
</gene>
<name>A0A9D1GLU5_9BACT</name>
<evidence type="ECO:0000259" key="5">
    <source>
        <dbReference type="Pfam" id="PF25944"/>
    </source>
</evidence>
<dbReference type="GO" id="GO:0046677">
    <property type="term" value="P:response to antibiotic"/>
    <property type="evidence" value="ECO:0007669"/>
    <property type="project" value="TreeGrafter"/>
</dbReference>
<evidence type="ECO:0000313" key="8">
    <source>
        <dbReference type="Proteomes" id="UP000886881"/>
    </source>
</evidence>
<dbReference type="NCBIfam" id="TIGR01730">
    <property type="entry name" value="RND_mfp"/>
    <property type="match status" value="1"/>
</dbReference>
<comment type="caution">
    <text evidence="7">The sequence shown here is derived from an EMBL/GenBank/DDBJ whole genome shotgun (WGS) entry which is preliminary data.</text>
</comment>
<dbReference type="Gene3D" id="1.10.287.470">
    <property type="entry name" value="Helix hairpin bin"/>
    <property type="match status" value="1"/>
</dbReference>
<dbReference type="Pfam" id="PF25917">
    <property type="entry name" value="BSH_RND"/>
    <property type="match status" value="1"/>
</dbReference>
<sequence length="366" mass="39434">MKGNRRFTMLVGILSCALCAVSCGERTESAVKTEYSIMKVSTADKVLTSSYSASIRGRQDINIYPQVSGTIQELCVSEGETVRAGQTLFVIDQVPYKAALNTAEANVKAAEAALASAELKYESNRQLYERKVVSDYTLKTAENEYLTAQAQLAQMQAQQVNAANNLSYTVVKSPCDGVVGTLPYRVGALVSSAMAAPLTTVSDNSSMYVYFSMTENQLLSLIRQYGSVDEALAEMPEISLRLNDGSTYGETGRIESISGVIDTQTGTVSVRAVFPNKSRLLFSGSSGNVLIPSVYEDCMVIPQEATVRYQDKVLVYKVVDGKAVSTLVTVADVDDGREYIVEDGLSVGDEIVAKGAGLLRDGMQVK</sequence>
<dbReference type="InterPro" id="IPR058637">
    <property type="entry name" value="YknX-like_C"/>
</dbReference>
<evidence type="ECO:0000259" key="6">
    <source>
        <dbReference type="Pfam" id="PF25989"/>
    </source>
</evidence>
<dbReference type="FunFam" id="2.40.30.170:FF:000016">
    <property type="entry name" value="Efflux transporter, RND family, MFP subunit"/>
    <property type="match status" value="1"/>
</dbReference>
<evidence type="ECO:0000259" key="4">
    <source>
        <dbReference type="Pfam" id="PF25917"/>
    </source>
</evidence>
<keyword evidence="2" id="KW-0175">Coiled coil</keyword>
<dbReference type="InterPro" id="IPR058625">
    <property type="entry name" value="MdtA-like_BSH"/>
</dbReference>
<dbReference type="InterPro" id="IPR058626">
    <property type="entry name" value="MdtA-like_b-barrel"/>
</dbReference>
<feature type="domain" description="Multidrug resistance protein MdtA-like beta-barrel" evidence="5">
    <location>
        <begin position="207"/>
        <end position="291"/>
    </location>
</feature>
<dbReference type="GO" id="GO:0022857">
    <property type="term" value="F:transmembrane transporter activity"/>
    <property type="evidence" value="ECO:0007669"/>
    <property type="project" value="InterPro"/>
</dbReference>
<dbReference type="GO" id="GO:0030313">
    <property type="term" value="C:cell envelope"/>
    <property type="evidence" value="ECO:0007669"/>
    <property type="project" value="UniProtKB-SubCell"/>
</dbReference>
<dbReference type="Pfam" id="PF25989">
    <property type="entry name" value="YknX_C"/>
    <property type="match status" value="1"/>
</dbReference>
<dbReference type="SUPFAM" id="SSF111369">
    <property type="entry name" value="HlyD-like secretion proteins"/>
    <property type="match status" value="1"/>
</dbReference>
<evidence type="ECO:0000256" key="3">
    <source>
        <dbReference type="SAM" id="SignalP"/>
    </source>
</evidence>
<dbReference type="Gene3D" id="2.40.420.20">
    <property type="match status" value="1"/>
</dbReference>
<evidence type="ECO:0000256" key="2">
    <source>
        <dbReference type="SAM" id="Coils"/>
    </source>
</evidence>
<accession>A0A9D1GLU5</accession>